<evidence type="ECO:0000313" key="2">
    <source>
        <dbReference type="Proteomes" id="UP000789860"/>
    </source>
</evidence>
<comment type="caution">
    <text evidence="1">The sequence shown here is derived from an EMBL/GenBank/DDBJ whole genome shotgun (WGS) entry which is preliminary data.</text>
</comment>
<feature type="non-terminal residue" evidence="1">
    <location>
        <position position="1"/>
    </location>
</feature>
<evidence type="ECO:0000313" key="1">
    <source>
        <dbReference type="EMBL" id="CAG8610937.1"/>
    </source>
</evidence>
<accession>A0ACA9MSE6</accession>
<sequence>YQYLFMTYKKNKEIVKKPAVLQTKKYLRVKAEHEVQEQKPLKIKEKYIISNQQIRCQLGDISNSKGSSNMINKNIGSTDSKISNNKTYNFSPLSQPENFQFFVKQLPKDFYNAKLSLFYSSKDLLFFSDNNNKNDNIRSNKNYKTEKESEEEDVINFDTSDVDDSPVANI</sequence>
<dbReference type="Proteomes" id="UP000789860">
    <property type="component" value="Unassembled WGS sequence"/>
</dbReference>
<reference evidence="1" key="1">
    <citation type="submission" date="2021-06" db="EMBL/GenBank/DDBJ databases">
        <authorList>
            <person name="Kallberg Y."/>
            <person name="Tangrot J."/>
            <person name="Rosling A."/>
        </authorList>
    </citation>
    <scope>NUCLEOTIDE SEQUENCE</scope>
    <source>
        <strain evidence="1">AU212A</strain>
    </source>
</reference>
<dbReference type="EMBL" id="CAJVPM010015928">
    <property type="protein sequence ID" value="CAG8610937.1"/>
    <property type="molecule type" value="Genomic_DNA"/>
</dbReference>
<keyword evidence="2" id="KW-1185">Reference proteome</keyword>
<gene>
    <name evidence="1" type="ORF">SCALOS_LOCUS7289</name>
</gene>
<organism evidence="1 2">
    <name type="scientific">Scutellospora calospora</name>
    <dbReference type="NCBI Taxonomy" id="85575"/>
    <lineage>
        <taxon>Eukaryota</taxon>
        <taxon>Fungi</taxon>
        <taxon>Fungi incertae sedis</taxon>
        <taxon>Mucoromycota</taxon>
        <taxon>Glomeromycotina</taxon>
        <taxon>Glomeromycetes</taxon>
        <taxon>Diversisporales</taxon>
        <taxon>Gigasporaceae</taxon>
        <taxon>Scutellospora</taxon>
    </lineage>
</organism>
<name>A0ACA9MSE6_9GLOM</name>
<proteinExistence type="predicted"/>
<protein>
    <submittedName>
        <fullName evidence="1">3399_t:CDS:1</fullName>
    </submittedName>
</protein>